<dbReference type="OrthoDB" id="120976at2759"/>
<dbReference type="PANTHER" id="PTHR24113:SF12">
    <property type="entry name" value="RAN GTPASE-ACTIVATING PROTEIN 1"/>
    <property type="match status" value="1"/>
</dbReference>
<dbReference type="Proteomes" id="UP000694044">
    <property type="component" value="Unassembled WGS sequence"/>
</dbReference>
<proteinExistence type="predicted"/>
<dbReference type="SMART" id="SM00368">
    <property type="entry name" value="LRR_RI"/>
    <property type="match status" value="4"/>
</dbReference>
<dbReference type="GO" id="GO:0048471">
    <property type="term" value="C:perinuclear region of cytoplasm"/>
    <property type="evidence" value="ECO:0007669"/>
    <property type="project" value="TreeGrafter"/>
</dbReference>
<dbReference type="GO" id="GO:0006913">
    <property type="term" value="P:nucleocytoplasmic transport"/>
    <property type="evidence" value="ECO:0007669"/>
    <property type="project" value="TreeGrafter"/>
</dbReference>
<evidence type="ECO:0000313" key="5">
    <source>
        <dbReference type="Proteomes" id="UP000694044"/>
    </source>
</evidence>
<accession>A0A8T1VJ85</accession>
<sequence length="572" mass="61408">MPWLVRVARVVLWERKEPQSPVPVSHSVAVAARSDGAERAQLLLLLVLVEDGRHLCAGAPTDLICILGVQKLQERSRSRSPIRTIIHDLGKTLLMIRGKSTRPQPSLSTALLTACSLLVTASSDDDPSFNPDGIGGAAPAVGARAVQRQTHQRQSARRPRSGDADEQTQWQSSSHLPERRSMVQRILQLSQGRSKADRNPDRAVLLAKRIELALYSRAGSLTEYCNLATLRRRLQSLVASSVHEAAASETVVQSRKRRAVARNLMQVSRTAKRRRCTYSSSIFAVIGEDGTRLVFSFLDGKEVMRQRVLSRYAAAFLPSCVLRLTVEVAQLTQGLAGTTSSMLQMTNLQQLVVHKAGALSSSPVAPKVGSTTTPLYAWGCAELPTIQSNDGEGAVLALAGALHTGAFPSLKKLQLLSVFVNTMSRNALRALCGALETGCCPLLEDLLLAGNSLADLGACEVARLLQSAQAPGLTRLDLRRNFIGETGLRAVLSALAQHSSPSLQVLCLGGNLVTDNCVDELQRLLAGSACPSLRFLGLEDNFLSADGVQLVLETAAGNSTPSSRARRVSCDA</sequence>
<evidence type="ECO:0000313" key="4">
    <source>
        <dbReference type="EMBL" id="KAG7381141.1"/>
    </source>
</evidence>
<reference evidence="4" key="1">
    <citation type="submission" date="2021-02" db="EMBL/GenBank/DDBJ databases">
        <authorList>
            <person name="Palmer J.M."/>
        </authorList>
    </citation>
    <scope>NUCLEOTIDE SEQUENCE</scope>
    <source>
        <strain evidence="4">SCRP734</strain>
    </source>
</reference>
<name>A0A8T1VJ85_9STRA</name>
<dbReference type="GO" id="GO:0005634">
    <property type="term" value="C:nucleus"/>
    <property type="evidence" value="ECO:0007669"/>
    <property type="project" value="TreeGrafter"/>
</dbReference>
<dbReference type="GO" id="GO:0031267">
    <property type="term" value="F:small GTPase binding"/>
    <property type="evidence" value="ECO:0007669"/>
    <property type="project" value="TreeGrafter"/>
</dbReference>
<dbReference type="InterPro" id="IPR027038">
    <property type="entry name" value="RanGap"/>
</dbReference>
<comment type="caution">
    <text evidence="4">The sequence shown here is derived from an EMBL/GenBank/DDBJ whole genome shotgun (WGS) entry which is preliminary data.</text>
</comment>
<feature type="region of interest" description="Disordered" evidence="3">
    <location>
        <begin position="128"/>
        <end position="178"/>
    </location>
</feature>
<keyword evidence="1" id="KW-0433">Leucine-rich repeat</keyword>
<dbReference type="PANTHER" id="PTHR24113">
    <property type="entry name" value="RAN GTPASE-ACTIVATING PROTEIN 1"/>
    <property type="match status" value="1"/>
</dbReference>
<dbReference type="GO" id="GO:0005829">
    <property type="term" value="C:cytosol"/>
    <property type="evidence" value="ECO:0007669"/>
    <property type="project" value="TreeGrafter"/>
</dbReference>
<keyword evidence="5" id="KW-1185">Reference proteome</keyword>
<dbReference type="EMBL" id="JAGDFM010000260">
    <property type="protein sequence ID" value="KAG7381141.1"/>
    <property type="molecule type" value="Genomic_DNA"/>
</dbReference>
<dbReference type="AlphaFoldDB" id="A0A8T1VJ85"/>
<keyword evidence="2" id="KW-0677">Repeat</keyword>
<evidence type="ECO:0000256" key="2">
    <source>
        <dbReference type="ARBA" id="ARBA00022737"/>
    </source>
</evidence>
<organism evidence="4 5">
    <name type="scientific">Phytophthora pseudosyringae</name>
    <dbReference type="NCBI Taxonomy" id="221518"/>
    <lineage>
        <taxon>Eukaryota</taxon>
        <taxon>Sar</taxon>
        <taxon>Stramenopiles</taxon>
        <taxon>Oomycota</taxon>
        <taxon>Peronosporomycetes</taxon>
        <taxon>Peronosporales</taxon>
        <taxon>Peronosporaceae</taxon>
        <taxon>Phytophthora</taxon>
    </lineage>
</organism>
<gene>
    <name evidence="4" type="ORF">PHYPSEUDO_006422</name>
</gene>
<evidence type="ECO:0000256" key="3">
    <source>
        <dbReference type="SAM" id="MobiDB-lite"/>
    </source>
</evidence>
<feature type="compositionally biased region" description="Basic residues" evidence="3">
    <location>
        <begin position="150"/>
        <end position="159"/>
    </location>
</feature>
<dbReference type="GO" id="GO:0005096">
    <property type="term" value="F:GTPase activator activity"/>
    <property type="evidence" value="ECO:0007669"/>
    <property type="project" value="InterPro"/>
</dbReference>
<evidence type="ECO:0000256" key="1">
    <source>
        <dbReference type="ARBA" id="ARBA00022614"/>
    </source>
</evidence>
<protein>
    <submittedName>
        <fullName evidence="4">Uncharacterized protein</fullName>
    </submittedName>
</protein>